<organism evidence="2 3">
    <name type="scientific">Dictyobacter kobayashii</name>
    <dbReference type="NCBI Taxonomy" id="2014872"/>
    <lineage>
        <taxon>Bacteria</taxon>
        <taxon>Bacillati</taxon>
        <taxon>Chloroflexota</taxon>
        <taxon>Ktedonobacteria</taxon>
        <taxon>Ktedonobacterales</taxon>
        <taxon>Dictyobacteraceae</taxon>
        <taxon>Dictyobacter</taxon>
    </lineage>
</organism>
<evidence type="ECO:0000256" key="1">
    <source>
        <dbReference type="SAM" id="Phobius"/>
    </source>
</evidence>
<dbReference type="EMBL" id="BIFS01000002">
    <property type="protein sequence ID" value="GCE22505.1"/>
    <property type="molecule type" value="Genomic_DNA"/>
</dbReference>
<evidence type="ECO:0000313" key="2">
    <source>
        <dbReference type="EMBL" id="GCE22505.1"/>
    </source>
</evidence>
<keyword evidence="1" id="KW-0812">Transmembrane</keyword>
<reference evidence="3" key="1">
    <citation type="submission" date="2018-12" db="EMBL/GenBank/DDBJ databases">
        <title>Tengunoibacter tsumagoiensis gen. nov., sp. nov., Dictyobacter kobayashii sp. nov., D. alpinus sp. nov., and D. joshuensis sp. nov. and description of Dictyobacteraceae fam. nov. within the order Ktedonobacterales isolated from Tengu-no-mugimeshi.</title>
        <authorList>
            <person name="Wang C.M."/>
            <person name="Zheng Y."/>
            <person name="Sakai Y."/>
            <person name="Toyoda A."/>
            <person name="Minakuchi Y."/>
            <person name="Abe K."/>
            <person name="Yokota A."/>
            <person name="Yabe S."/>
        </authorList>
    </citation>
    <scope>NUCLEOTIDE SEQUENCE [LARGE SCALE GENOMIC DNA]</scope>
    <source>
        <strain evidence="3">Uno11</strain>
    </source>
</reference>
<keyword evidence="3" id="KW-1185">Reference proteome</keyword>
<name>A0A402ATW4_9CHLR</name>
<dbReference type="Proteomes" id="UP000287188">
    <property type="component" value="Unassembled WGS sequence"/>
</dbReference>
<gene>
    <name evidence="2" type="ORF">KDK_63050</name>
</gene>
<sequence>MSFYWLEDARGHALYHDTEHIVSLAPFVAADSESVRYRDEVISVDDGVFRWTRYFKLECEAPRQSVRLTMEAVAAYNAAYMLIPAISYNGNHWVQGMSLKAFFIMVHPDLLPGIVAPFQVQPILKGNAGLWPYLVLFLLLLMAVPAHSFPARMKRYTRCSGQRRSVQMCIANATAIVPVIVPFYGSILVRRECVWHT</sequence>
<feature type="transmembrane region" description="Helical" evidence="1">
    <location>
        <begin position="169"/>
        <end position="189"/>
    </location>
</feature>
<accession>A0A402ATW4</accession>
<dbReference type="RefSeq" id="WP_126555416.1">
    <property type="nucleotide sequence ID" value="NZ_BIFS01000002.1"/>
</dbReference>
<evidence type="ECO:0000313" key="3">
    <source>
        <dbReference type="Proteomes" id="UP000287188"/>
    </source>
</evidence>
<protein>
    <submittedName>
        <fullName evidence="2">Uncharacterized protein</fullName>
    </submittedName>
</protein>
<keyword evidence="1" id="KW-1133">Transmembrane helix</keyword>
<dbReference type="AlphaFoldDB" id="A0A402ATW4"/>
<feature type="transmembrane region" description="Helical" evidence="1">
    <location>
        <begin position="130"/>
        <end position="149"/>
    </location>
</feature>
<proteinExistence type="predicted"/>
<comment type="caution">
    <text evidence="2">The sequence shown here is derived from an EMBL/GenBank/DDBJ whole genome shotgun (WGS) entry which is preliminary data.</text>
</comment>
<keyword evidence="1" id="KW-0472">Membrane</keyword>